<organism evidence="1">
    <name type="scientific">marine sediment metagenome</name>
    <dbReference type="NCBI Taxonomy" id="412755"/>
    <lineage>
        <taxon>unclassified sequences</taxon>
        <taxon>metagenomes</taxon>
        <taxon>ecological metagenomes</taxon>
    </lineage>
</organism>
<dbReference type="EMBL" id="BARV01019847">
    <property type="protein sequence ID" value="GAI20671.1"/>
    <property type="molecule type" value="Genomic_DNA"/>
</dbReference>
<dbReference type="AlphaFoldDB" id="X1MRK6"/>
<sequence>IAYSREDDSNHKIPIDGHNFDLEFGKQILC</sequence>
<accession>X1MRK6</accession>
<comment type="caution">
    <text evidence="1">The sequence shown here is derived from an EMBL/GenBank/DDBJ whole genome shotgun (WGS) entry which is preliminary data.</text>
</comment>
<gene>
    <name evidence="1" type="ORF">S06H3_33273</name>
</gene>
<proteinExistence type="predicted"/>
<evidence type="ECO:0000313" key="1">
    <source>
        <dbReference type="EMBL" id="GAI20671.1"/>
    </source>
</evidence>
<feature type="non-terminal residue" evidence="1">
    <location>
        <position position="1"/>
    </location>
</feature>
<name>X1MRK6_9ZZZZ</name>
<protein>
    <submittedName>
        <fullName evidence="1">Uncharacterized protein</fullName>
    </submittedName>
</protein>
<reference evidence="1" key="1">
    <citation type="journal article" date="2014" name="Front. Microbiol.">
        <title>High frequency of phylogenetically diverse reductive dehalogenase-homologous genes in deep subseafloor sedimentary metagenomes.</title>
        <authorList>
            <person name="Kawai M."/>
            <person name="Futagami T."/>
            <person name="Toyoda A."/>
            <person name="Takaki Y."/>
            <person name="Nishi S."/>
            <person name="Hori S."/>
            <person name="Arai W."/>
            <person name="Tsubouchi T."/>
            <person name="Morono Y."/>
            <person name="Uchiyama I."/>
            <person name="Ito T."/>
            <person name="Fujiyama A."/>
            <person name="Inagaki F."/>
            <person name="Takami H."/>
        </authorList>
    </citation>
    <scope>NUCLEOTIDE SEQUENCE</scope>
    <source>
        <strain evidence="1">Expedition CK06-06</strain>
    </source>
</reference>